<dbReference type="SUPFAM" id="SSF55681">
    <property type="entry name" value="Class II aaRS and biotin synthetases"/>
    <property type="match status" value="1"/>
</dbReference>
<comment type="caution">
    <text evidence="17">The sequence shown here is derived from an EMBL/GenBank/DDBJ whole genome shotgun (WGS) entry which is preliminary data.</text>
</comment>
<name>A0A0S8G5B0_UNCT6</name>
<evidence type="ECO:0000256" key="13">
    <source>
        <dbReference type="PIRSR" id="PIRSR001529-1"/>
    </source>
</evidence>
<comment type="similarity">
    <text evidence="3 12">Belongs to the class-II aminoacyl-tRNA synthetase family. Type-1 seryl-tRNA synthetase subfamily.</text>
</comment>
<comment type="subcellular location">
    <subcellularLocation>
        <location evidence="1 12">Cytoplasm</location>
    </subcellularLocation>
</comment>
<evidence type="ECO:0000256" key="12">
    <source>
        <dbReference type="HAMAP-Rule" id="MF_00176"/>
    </source>
</evidence>
<dbReference type="PROSITE" id="PS50862">
    <property type="entry name" value="AA_TRNA_LIGASE_II"/>
    <property type="match status" value="1"/>
</dbReference>
<feature type="binding site" evidence="13">
    <location>
        <position position="260"/>
    </location>
    <ligand>
        <name>L-serine</name>
        <dbReference type="ChEBI" id="CHEBI:33384"/>
    </ligand>
</feature>
<sequence length="422" mass="47888">MLEVRFIRENADRVRKAIQDKGEAVDFDRYLELDGVRREVVGERDRLRHEHNTASETIARLKRDGQDAAGQIADMKALSSQIKELDQKIRTIDTELTELRAAIPNIPHPSVPVGDVTANEVVRDWGKPREFSFSPLPHWEIGKTLGLLDFEAASKIAGAHFVLYRGLGARLERALINFMLDVSTKEKGYTEVFPPFLTNREAMFATGQLPKLEEDMYRCEVDDLFLNPTGEVPITNLHREEVLREDQLPLKYAAYTACFRREAGSYGRDTRGLLRIHQFNKVELVKFVVSESSYEELETLLSDAEDVLQRLGLPYRVVCLATRELSFAAAKCYDLEVWAPGVAQWLEVSSASNFEDFQARRANVRVRRSGKTGTELVHTLNASALATPRTVVAIIEHYQQEDGSVVIPEALRPYMDGLERLR</sequence>
<dbReference type="PIRSF" id="PIRSF001529">
    <property type="entry name" value="Ser-tRNA-synth_IIa"/>
    <property type="match status" value="1"/>
</dbReference>
<feature type="domain" description="Aminoacyl-transfer RNA synthetases class-II family profile" evidence="16">
    <location>
        <begin position="185"/>
        <end position="408"/>
    </location>
</feature>
<comment type="subunit">
    <text evidence="12">Homodimer. The tRNA molecule binds across the dimer.</text>
</comment>
<evidence type="ECO:0000256" key="5">
    <source>
        <dbReference type="ARBA" id="ARBA00022598"/>
    </source>
</evidence>
<dbReference type="GO" id="GO:0005524">
    <property type="term" value="F:ATP binding"/>
    <property type="evidence" value="ECO:0007669"/>
    <property type="project" value="UniProtKB-UniRule"/>
</dbReference>
<evidence type="ECO:0000256" key="11">
    <source>
        <dbReference type="ARBA" id="ARBA00048823"/>
    </source>
</evidence>
<dbReference type="GO" id="GO:0005737">
    <property type="term" value="C:cytoplasm"/>
    <property type="evidence" value="ECO:0007669"/>
    <property type="project" value="UniProtKB-SubCell"/>
</dbReference>
<feature type="coiled-coil region" evidence="15">
    <location>
        <begin position="44"/>
        <end position="102"/>
    </location>
</feature>
<keyword evidence="7 12" id="KW-0067">ATP-binding</keyword>
<proteinExistence type="inferred from homology"/>
<comment type="function">
    <text evidence="12">Catalyzes the attachment of serine to tRNA(Ser). Is also able to aminoacylate tRNA(Sec) with serine, to form the misacylated tRNA L-seryl-tRNA(Sec), which will be further converted into selenocysteinyl-tRNA(Sec).</text>
</comment>
<evidence type="ECO:0000256" key="3">
    <source>
        <dbReference type="ARBA" id="ARBA00010728"/>
    </source>
</evidence>
<evidence type="ECO:0000256" key="9">
    <source>
        <dbReference type="ARBA" id="ARBA00023146"/>
    </source>
</evidence>
<dbReference type="InterPro" id="IPR006195">
    <property type="entry name" value="aa-tRNA-synth_II"/>
</dbReference>
<evidence type="ECO:0000256" key="1">
    <source>
        <dbReference type="ARBA" id="ARBA00004496"/>
    </source>
</evidence>
<dbReference type="GO" id="GO:0006434">
    <property type="term" value="P:seryl-tRNA aminoacylation"/>
    <property type="evidence" value="ECO:0007669"/>
    <property type="project" value="UniProtKB-UniRule"/>
</dbReference>
<evidence type="ECO:0000256" key="15">
    <source>
        <dbReference type="SAM" id="Coils"/>
    </source>
</evidence>
<keyword evidence="4 12" id="KW-0963">Cytoplasm</keyword>
<feature type="binding site" evidence="12">
    <location>
        <position position="383"/>
    </location>
    <ligand>
        <name>L-serine</name>
        <dbReference type="ChEBI" id="CHEBI:33384"/>
    </ligand>
</feature>
<comment type="catalytic activity">
    <reaction evidence="11 12">
        <text>tRNA(Ser) + L-serine + ATP = L-seryl-tRNA(Ser) + AMP + diphosphate + H(+)</text>
        <dbReference type="Rhea" id="RHEA:12292"/>
        <dbReference type="Rhea" id="RHEA-COMP:9669"/>
        <dbReference type="Rhea" id="RHEA-COMP:9703"/>
        <dbReference type="ChEBI" id="CHEBI:15378"/>
        <dbReference type="ChEBI" id="CHEBI:30616"/>
        <dbReference type="ChEBI" id="CHEBI:33019"/>
        <dbReference type="ChEBI" id="CHEBI:33384"/>
        <dbReference type="ChEBI" id="CHEBI:78442"/>
        <dbReference type="ChEBI" id="CHEBI:78533"/>
        <dbReference type="ChEBI" id="CHEBI:456215"/>
        <dbReference type="EC" id="6.1.1.11"/>
    </reaction>
</comment>
<dbReference type="InterPro" id="IPR002314">
    <property type="entry name" value="aa-tRNA-synt_IIb"/>
</dbReference>
<evidence type="ECO:0000313" key="17">
    <source>
        <dbReference type="EMBL" id="KPK68046.1"/>
    </source>
</evidence>
<dbReference type="PANTHER" id="PTHR43697:SF1">
    <property type="entry name" value="SERINE--TRNA LIGASE"/>
    <property type="match status" value="1"/>
</dbReference>
<dbReference type="EC" id="6.1.1.11" evidence="12"/>
<keyword evidence="5 12" id="KW-0436">Ligase</keyword>
<dbReference type="UniPathway" id="UPA00906">
    <property type="reaction ID" value="UER00895"/>
</dbReference>
<keyword evidence="8 12" id="KW-0648">Protein biosynthesis</keyword>
<dbReference type="InterPro" id="IPR010978">
    <property type="entry name" value="tRNA-bd_arm"/>
</dbReference>
<evidence type="ECO:0000256" key="6">
    <source>
        <dbReference type="ARBA" id="ARBA00022741"/>
    </source>
</evidence>
<evidence type="ECO:0000256" key="8">
    <source>
        <dbReference type="ARBA" id="ARBA00022917"/>
    </source>
</evidence>
<reference evidence="17 18" key="1">
    <citation type="journal article" date="2015" name="Microbiome">
        <title>Genomic resolution of linkages in carbon, nitrogen, and sulfur cycling among widespread estuary sediment bacteria.</title>
        <authorList>
            <person name="Baker B.J."/>
            <person name="Lazar C.S."/>
            <person name="Teske A.P."/>
            <person name="Dick G.J."/>
        </authorList>
    </citation>
    <scope>NUCLEOTIDE SEQUENCE [LARGE SCALE GENOMIC DNA]</scope>
    <source>
        <strain evidence="17">SM23_40</strain>
    </source>
</reference>
<feature type="binding site" evidence="12 14">
    <location>
        <begin position="260"/>
        <end position="262"/>
    </location>
    <ligand>
        <name>ATP</name>
        <dbReference type="ChEBI" id="CHEBI:30616"/>
    </ligand>
</feature>
<dbReference type="InterPro" id="IPR002317">
    <property type="entry name" value="Ser-tRNA-ligase_type_1"/>
</dbReference>
<dbReference type="GO" id="GO:0004828">
    <property type="term" value="F:serine-tRNA ligase activity"/>
    <property type="evidence" value="ECO:0007669"/>
    <property type="project" value="UniProtKB-UniRule"/>
</dbReference>
<comment type="domain">
    <text evidence="12">Consists of two distinct domains, a catalytic core and a N-terminal extension that is involved in tRNA binding.</text>
</comment>
<dbReference type="HAMAP" id="MF_00176">
    <property type="entry name" value="Ser_tRNA_synth_type1"/>
    <property type="match status" value="1"/>
</dbReference>
<accession>A0A0S8G5B0</accession>
<dbReference type="InterPro" id="IPR045864">
    <property type="entry name" value="aa-tRNA-synth_II/BPL/LPL"/>
</dbReference>
<dbReference type="Pfam" id="PF00587">
    <property type="entry name" value="tRNA-synt_2b"/>
    <property type="match status" value="1"/>
</dbReference>
<dbReference type="PRINTS" id="PR00981">
    <property type="entry name" value="TRNASYNTHSER"/>
</dbReference>
<feature type="binding site" evidence="13">
    <location>
        <position position="381"/>
    </location>
    <ligand>
        <name>L-serine</name>
        <dbReference type="ChEBI" id="CHEBI:33384"/>
    </ligand>
</feature>
<dbReference type="Gene3D" id="3.30.930.10">
    <property type="entry name" value="Bira Bifunctional Protein, Domain 2"/>
    <property type="match status" value="1"/>
</dbReference>
<evidence type="ECO:0000259" key="16">
    <source>
        <dbReference type="PROSITE" id="PS50862"/>
    </source>
</evidence>
<dbReference type="InterPro" id="IPR033729">
    <property type="entry name" value="SerRS_core"/>
</dbReference>
<dbReference type="InterPro" id="IPR015866">
    <property type="entry name" value="Ser-tRNA-synth_1_N"/>
</dbReference>
<evidence type="ECO:0000256" key="2">
    <source>
        <dbReference type="ARBA" id="ARBA00005045"/>
    </source>
</evidence>
<dbReference type="NCBIfam" id="TIGR00414">
    <property type="entry name" value="serS"/>
    <property type="match status" value="1"/>
</dbReference>
<dbReference type="PANTHER" id="PTHR43697">
    <property type="entry name" value="SERYL-TRNA SYNTHETASE"/>
    <property type="match status" value="1"/>
</dbReference>
<keyword evidence="6 12" id="KW-0547">Nucleotide-binding</keyword>
<gene>
    <name evidence="12" type="primary">serS</name>
    <name evidence="17" type="ORF">AMJ82_09250</name>
</gene>
<feature type="binding site" evidence="12 13">
    <location>
        <position position="283"/>
    </location>
    <ligand>
        <name>L-serine</name>
        <dbReference type="ChEBI" id="CHEBI:33384"/>
    </ligand>
</feature>
<dbReference type="InterPro" id="IPR042103">
    <property type="entry name" value="SerRS_1_N_sf"/>
</dbReference>
<organism evidence="17 18">
    <name type="scientific">candidate division TA06 bacterium SM23_40</name>
    <dbReference type="NCBI Taxonomy" id="1703774"/>
    <lineage>
        <taxon>Bacteria</taxon>
        <taxon>Bacteria division TA06</taxon>
    </lineage>
</organism>
<keyword evidence="9 12" id="KW-0030">Aminoacyl-tRNA synthetase</keyword>
<dbReference type="Pfam" id="PF02403">
    <property type="entry name" value="Seryl_tRNA_N"/>
    <property type="match status" value="1"/>
</dbReference>
<dbReference type="SUPFAM" id="SSF46589">
    <property type="entry name" value="tRNA-binding arm"/>
    <property type="match status" value="1"/>
</dbReference>
<dbReference type="Proteomes" id="UP000051717">
    <property type="component" value="Unassembled WGS sequence"/>
</dbReference>
<evidence type="ECO:0000313" key="18">
    <source>
        <dbReference type="Proteomes" id="UP000051717"/>
    </source>
</evidence>
<dbReference type="AlphaFoldDB" id="A0A0S8G5B0"/>
<feature type="binding site" evidence="12">
    <location>
        <begin position="229"/>
        <end position="231"/>
    </location>
    <ligand>
        <name>L-serine</name>
        <dbReference type="ChEBI" id="CHEBI:33384"/>
    </ligand>
</feature>
<keyword evidence="15" id="KW-0175">Coiled coil</keyword>
<evidence type="ECO:0000256" key="7">
    <source>
        <dbReference type="ARBA" id="ARBA00022840"/>
    </source>
</evidence>
<feature type="binding site" evidence="12 14">
    <location>
        <begin position="347"/>
        <end position="350"/>
    </location>
    <ligand>
        <name>ATP</name>
        <dbReference type="ChEBI" id="CHEBI:30616"/>
    </ligand>
</feature>
<dbReference type="EMBL" id="LJUI01000094">
    <property type="protein sequence ID" value="KPK68046.1"/>
    <property type="molecule type" value="Genomic_DNA"/>
</dbReference>
<dbReference type="PATRIC" id="fig|1703774.3.peg.694"/>
<evidence type="ECO:0000256" key="14">
    <source>
        <dbReference type="PIRSR" id="PIRSR001529-2"/>
    </source>
</evidence>
<comment type="caution">
    <text evidence="12">Lacks conserved residue(s) required for the propagation of feature annotation.</text>
</comment>
<dbReference type="Gene3D" id="1.10.287.40">
    <property type="entry name" value="Serine-tRNA synthetase, tRNA binding domain"/>
    <property type="match status" value="1"/>
</dbReference>
<feature type="binding site" evidence="13">
    <location>
        <position position="229"/>
    </location>
    <ligand>
        <name>L-serine</name>
        <dbReference type="ChEBI" id="CHEBI:33384"/>
    </ligand>
</feature>
<comment type="catalytic activity">
    <reaction evidence="10 12">
        <text>tRNA(Sec) + L-serine + ATP = L-seryl-tRNA(Sec) + AMP + diphosphate + H(+)</text>
        <dbReference type="Rhea" id="RHEA:42580"/>
        <dbReference type="Rhea" id="RHEA-COMP:9742"/>
        <dbReference type="Rhea" id="RHEA-COMP:10128"/>
        <dbReference type="ChEBI" id="CHEBI:15378"/>
        <dbReference type="ChEBI" id="CHEBI:30616"/>
        <dbReference type="ChEBI" id="CHEBI:33019"/>
        <dbReference type="ChEBI" id="CHEBI:33384"/>
        <dbReference type="ChEBI" id="CHEBI:78442"/>
        <dbReference type="ChEBI" id="CHEBI:78533"/>
        <dbReference type="ChEBI" id="CHEBI:456215"/>
        <dbReference type="EC" id="6.1.1.11"/>
    </reaction>
</comment>
<comment type="pathway">
    <text evidence="2 12">Aminoacyl-tRNA biosynthesis; selenocysteinyl-tRNA(Sec) biosynthesis; L-seryl-tRNA(Sec) from L-serine and tRNA(Sec): step 1/1.</text>
</comment>
<protein>
    <recommendedName>
        <fullName evidence="12">Serine--tRNA ligase</fullName>
        <ecNumber evidence="12">6.1.1.11</ecNumber>
    </recommendedName>
    <alternativeName>
        <fullName evidence="12">Seryl-tRNA synthetase</fullName>
        <shortName evidence="12">SerRS</shortName>
    </alternativeName>
    <alternativeName>
        <fullName evidence="12">Seryl-tRNA(Ser/Sec) synthetase</fullName>
    </alternativeName>
</protein>
<dbReference type="GO" id="GO:0016260">
    <property type="term" value="P:selenocysteine biosynthetic process"/>
    <property type="evidence" value="ECO:0007669"/>
    <property type="project" value="UniProtKB-UniRule"/>
</dbReference>
<dbReference type="CDD" id="cd00770">
    <property type="entry name" value="SerRS_core"/>
    <property type="match status" value="1"/>
</dbReference>
<evidence type="ECO:0000256" key="10">
    <source>
        <dbReference type="ARBA" id="ARBA00047929"/>
    </source>
</evidence>
<evidence type="ECO:0000256" key="4">
    <source>
        <dbReference type="ARBA" id="ARBA00022490"/>
    </source>
</evidence>